<reference evidence="2 3" key="1">
    <citation type="submission" date="2016-01" db="EMBL/GenBank/DDBJ databases">
        <title>Genome sequence of the acidophilic iron oxidising Ferrovum strain Z-31.</title>
        <authorList>
            <person name="Poehlein A."/>
            <person name="Ullrich S.R."/>
            <person name="Schloemann M."/>
            <person name="Muehling M."/>
            <person name="Daniel R."/>
        </authorList>
    </citation>
    <scope>NUCLEOTIDE SEQUENCE [LARGE SCALE GENOMIC DNA]</scope>
    <source>
        <strain evidence="2 3">Z-31</strain>
    </source>
</reference>
<gene>
    <name evidence="2" type="ORF">FEMY_04130</name>
</gene>
<dbReference type="EMBL" id="LRRD01000006">
    <property type="protein sequence ID" value="KXW59051.1"/>
    <property type="molecule type" value="Genomic_DNA"/>
</dbReference>
<dbReference type="PROSITE" id="PS51257">
    <property type="entry name" value="PROKAR_LIPOPROTEIN"/>
    <property type="match status" value="1"/>
</dbReference>
<dbReference type="InterPro" id="IPR021851">
    <property type="entry name" value="DUF3455"/>
</dbReference>
<dbReference type="Pfam" id="PF11937">
    <property type="entry name" value="DUF3455"/>
    <property type="match status" value="1"/>
</dbReference>
<organism evidence="2 3">
    <name type="scientific">Ferrovum myxofaciens</name>
    <dbReference type="NCBI Taxonomy" id="416213"/>
    <lineage>
        <taxon>Bacteria</taxon>
        <taxon>Pseudomonadati</taxon>
        <taxon>Pseudomonadota</taxon>
        <taxon>Betaproteobacteria</taxon>
        <taxon>Ferrovales</taxon>
        <taxon>Ferrovaceae</taxon>
        <taxon>Ferrovum</taxon>
    </lineage>
</organism>
<dbReference type="Proteomes" id="UP000075653">
    <property type="component" value="Unassembled WGS sequence"/>
</dbReference>
<feature type="signal peptide" evidence="1">
    <location>
        <begin position="1"/>
        <end position="26"/>
    </location>
</feature>
<name>A0A149W0P3_9PROT</name>
<proteinExistence type="predicted"/>
<evidence type="ECO:0000313" key="3">
    <source>
        <dbReference type="Proteomes" id="UP000075653"/>
    </source>
</evidence>
<protein>
    <recommendedName>
        <fullName evidence="4">DUF3455 domain-containing protein</fullName>
    </recommendedName>
</protein>
<dbReference type="RefSeq" id="WP_062187440.1">
    <property type="nucleotide sequence ID" value="NZ_LRRD01000006.1"/>
</dbReference>
<keyword evidence="3" id="KW-1185">Reference proteome</keyword>
<dbReference type="PANTHER" id="PTHR35567:SF1">
    <property type="entry name" value="CONSERVED FUNGAL PROTEIN (AFU_ORTHOLOGUE AFUA_1G14230)"/>
    <property type="match status" value="1"/>
</dbReference>
<dbReference type="PATRIC" id="fig|1789004.3.peg.413"/>
<evidence type="ECO:0008006" key="4">
    <source>
        <dbReference type="Google" id="ProtNLM"/>
    </source>
</evidence>
<evidence type="ECO:0000256" key="1">
    <source>
        <dbReference type="SAM" id="SignalP"/>
    </source>
</evidence>
<sequence length="178" mass="18825">MRCVRFPKSFSLLGLVFLTLTSCATKQDAKMPASLTPPPDQKMILQAMGEGVQTYVCEKSSDNAYAWTAQGPVADLYDGTGNALASLVKGPRWSTKEGSAIAGVVVMASAPAPKETEDIPWVLWKGGDAVGKGPLAQVTSIRQIHTRGGLGPVKGCTVGKEGKISKVTYTATYQFFAP</sequence>
<comment type="caution">
    <text evidence="2">The sequence shown here is derived from an EMBL/GenBank/DDBJ whole genome shotgun (WGS) entry which is preliminary data.</text>
</comment>
<dbReference type="STRING" id="1789004.FEMY_04130"/>
<accession>A0A149W0P3</accession>
<feature type="chain" id="PRO_5007557582" description="DUF3455 domain-containing protein" evidence="1">
    <location>
        <begin position="27"/>
        <end position="178"/>
    </location>
</feature>
<dbReference type="PANTHER" id="PTHR35567">
    <property type="entry name" value="MALATE DEHYDROGENASE (AFU_ORTHOLOGUE AFUA_2G13800)"/>
    <property type="match status" value="1"/>
</dbReference>
<evidence type="ECO:0000313" key="2">
    <source>
        <dbReference type="EMBL" id="KXW59051.1"/>
    </source>
</evidence>
<keyword evidence="1" id="KW-0732">Signal</keyword>
<dbReference type="AlphaFoldDB" id="A0A149W0P3"/>